<evidence type="ECO:0000256" key="11">
    <source>
        <dbReference type="HAMAP-Rule" id="MF_00115"/>
    </source>
</evidence>
<dbReference type="Pfam" id="PF01741">
    <property type="entry name" value="MscL"/>
    <property type="match status" value="1"/>
</dbReference>
<dbReference type="PRINTS" id="PR01264">
    <property type="entry name" value="MECHCHANNEL"/>
</dbReference>
<dbReference type="InterPro" id="IPR037673">
    <property type="entry name" value="MSC/AndL"/>
</dbReference>
<comment type="function">
    <text evidence="11">Channel that opens in response to stretch forces in the membrane lipid bilayer. May participate in the regulation of osmotic pressure changes within the cell.</text>
</comment>
<dbReference type="NCBIfam" id="NF001843">
    <property type="entry name" value="PRK00567.1-4"/>
    <property type="match status" value="1"/>
</dbReference>
<comment type="subcellular location">
    <subcellularLocation>
        <location evidence="1 11">Cell membrane</location>
        <topology evidence="1 11">Multi-pass membrane protein</topology>
    </subcellularLocation>
</comment>
<comment type="caution">
    <text evidence="12">The sequence shown here is derived from an EMBL/GenBank/DDBJ whole genome shotgun (WGS) entry which is preliminary data.</text>
</comment>
<dbReference type="GO" id="GO:0005886">
    <property type="term" value="C:plasma membrane"/>
    <property type="evidence" value="ECO:0007669"/>
    <property type="project" value="UniProtKB-SubCell"/>
</dbReference>
<protein>
    <recommendedName>
        <fullName evidence="11">Large-conductance mechanosensitive channel</fullName>
    </recommendedName>
</protein>
<evidence type="ECO:0000256" key="1">
    <source>
        <dbReference type="ARBA" id="ARBA00004651"/>
    </source>
</evidence>
<dbReference type="HAMAP" id="MF_00115">
    <property type="entry name" value="MscL"/>
    <property type="match status" value="1"/>
</dbReference>
<comment type="subunit">
    <text evidence="3 11">Homopentamer.</text>
</comment>
<reference evidence="12 13" key="1">
    <citation type="journal article" date="2016" name="Nat. Commun.">
        <title>Thousands of microbial genomes shed light on interconnected biogeochemical processes in an aquifer system.</title>
        <authorList>
            <person name="Anantharaman K."/>
            <person name="Brown C.T."/>
            <person name="Hug L.A."/>
            <person name="Sharon I."/>
            <person name="Castelle C.J."/>
            <person name="Probst A.J."/>
            <person name="Thomas B.C."/>
            <person name="Singh A."/>
            <person name="Wilkins M.J."/>
            <person name="Karaoz U."/>
            <person name="Brodie E.L."/>
            <person name="Williams K.H."/>
            <person name="Hubbard S.S."/>
            <person name="Banfield J.F."/>
        </authorList>
    </citation>
    <scope>NUCLEOTIDE SEQUENCE [LARGE SCALE GENOMIC DNA]</scope>
</reference>
<dbReference type="AlphaFoldDB" id="A0A1F6NG49"/>
<dbReference type="FunFam" id="1.10.1200.120:FF:000001">
    <property type="entry name" value="Large-conductance mechanosensitive channel"/>
    <property type="match status" value="1"/>
</dbReference>
<evidence type="ECO:0000256" key="2">
    <source>
        <dbReference type="ARBA" id="ARBA00007254"/>
    </source>
</evidence>
<evidence type="ECO:0000256" key="7">
    <source>
        <dbReference type="ARBA" id="ARBA00022989"/>
    </source>
</evidence>
<feature type="transmembrane region" description="Helical" evidence="11">
    <location>
        <begin position="73"/>
        <end position="94"/>
    </location>
</feature>
<dbReference type="PANTHER" id="PTHR30266">
    <property type="entry name" value="MECHANOSENSITIVE CHANNEL MSCL"/>
    <property type="match status" value="1"/>
</dbReference>
<comment type="similarity">
    <text evidence="2 11">Belongs to the MscL family.</text>
</comment>
<keyword evidence="9 11" id="KW-0472">Membrane</keyword>
<dbReference type="STRING" id="1798697.A2373_03900"/>
<dbReference type="EMBL" id="MFQS01000030">
    <property type="protein sequence ID" value="OGH82758.1"/>
    <property type="molecule type" value="Genomic_DNA"/>
</dbReference>
<dbReference type="GO" id="GO:0008381">
    <property type="term" value="F:mechanosensitive monoatomic ion channel activity"/>
    <property type="evidence" value="ECO:0007669"/>
    <property type="project" value="UniProtKB-UniRule"/>
</dbReference>
<dbReference type="Proteomes" id="UP000176300">
    <property type="component" value="Unassembled WGS sequence"/>
</dbReference>
<organism evidence="12 13">
    <name type="scientific">Candidatus Magasanikbacteria bacterium RIFOXYB1_FULL_40_15</name>
    <dbReference type="NCBI Taxonomy" id="1798697"/>
    <lineage>
        <taxon>Bacteria</taxon>
        <taxon>Candidatus Magasanikiibacteriota</taxon>
    </lineage>
</organism>
<keyword evidence="8 11" id="KW-0406">Ion transport</keyword>
<evidence type="ECO:0000256" key="5">
    <source>
        <dbReference type="ARBA" id="ARBA00022475"/>
    </source>
</evidence>
<accession>A0A1F6NG49</accession>
<comment type="caution">
    <text evidence="11">Lacks conserved residue(s) required for the propagation of feature annotation.</text>
</comment>
<dbReference type="SUPFAM" id="SSF81330">
    <property type="entry name" value="Gated mechanosensitive channel"/>
    <property type="match status" value="1"/>
</dbReference>
<evidence type="ECO:0000256" key="8">
    <source>
        <dbReference type="ARBA" id="ARBA00023065"/>
    </source>
</evidence>
<dbReference type="Gene3D" id="1.10.1200.120">
    <property type="entry name" value="Large-conductance mechanosensitive channel, MscL, domain 1"/>
    <property type="match status" value="1"/>
</dbReference>
<evidence type="ECO:0000256" key="3">
    <source>
        <dbReference type="ARBA" id="ARBA00011255"/>
    </source>
</evidence>
<evidence type="ECO:0000256" key="6">
    <source>
        <dbReference type="ARBA" id="ARBA00022692"/>
    </source>
</evidence>
<gene>
    <name evidence="11" type="primary">mscL</name>
    <name evidence="12" type="ORF">A2373_03900</name>
</gene>
<dbReference type="InterPro" id="IPR036019">
    <property type="entry name" value="MscL_channel"/>
</dbReference>
<evidence type="ECO:0000256" key="4">
    <source>
        <dbReference type="ARBA" id="ARBA00022448"/>
    </source>
</evidence>
<keyword evidence="6 11" id="KW-0812">Transmembrane</keyword>
<proteinExistence type="inferred from homology"/>
<keyword evidence="5 11" id="KW-1003">Cell membrane</keyword>
<dbReference type="NCBIfam" id="TIGR00220">
    <property type="entry name" value="mscL"/>
    <property type="match status" value="1"/>
</dbReference>
<sequence length="129" mass="14478">MFKEFKEFALKGNVTDMAVGIIIGAGFGKIVTSLVNDVIMPPIGFLLGGINFSKFVITLKKATETSEAITLNYGLFINTVIDFIIVAFVIFIVIKQLNRMKKKEEDKPVEPTEEILLLREIRDQLKNRG</sequence>
<keyword evidence="4 11" id="KW-0813">Transport</keyword>
<evidence type="ECO:0000256" key="9">
    <source>
        <dbReference type="ARBA" id="ARBA00023136"/>
    </source>
</evidence>
<evidence type="ECO:0000256" key="10">
    <source>
        <dbReference type="ARBA" id="ARBA00023303"/>
    </source>
</evidence>
<keyword evidence="10 11" id="KW-0407">Ion channel</keyword>
<evidence type="ECO:0000313" key="13">
    <source>
        <dbReference type="Proteomes" id="UP000176300"/>
    </source>
</evidence>
<dbReference type="PANTHER" id="PTHR30266:SF2">
    <property type="entry name" value="LARGE-CONDUCTANCE MECHANOSENSITIVE CHANNEL"/>
    <property type="match status" value="1"/>
</dbReference>
<dbReference type="InterPro" id="IPR001185">
    <property type="entry name" value="MS_channel"/>
</dbReference>
<evidence type="ECO:0000313" key="12">
    <source>
        <dbReference type="EMBL" id="OGH82758.1"/>
    </source>
</evidence>
<keyword evidence="7 11" id="KW-1133">Transmembrane helix</keyword>
<name>A0A1F6NG49_9BACT</name>